<dbReference type="RefSeq" id="WP_004618036.1">
    <property type="nucleotide sequence ID" value="NZ_ACXX02000003.1"/>
</dbReference>
<dbReference type="Pfam" id="PF14035">
    <property type="entry name" value="YlzJ"/>
    <property type="match status" value="1"/>
</dbReference>
<evidence type="ECO:0000313" key="2">
    <source>
        <dbReference type="Proteomes" id="UP000003860"/>
    </source>
</evidence>
<evidence type="ECO:0008006" key="3">
    <source>
        <dbReference type="Google" id="ProtNLM"/>
    </source>
</evidence>
<reference evidence="1" key="1">
    <citation type="submission" date="2009-07" db="EMBL/GenBank/DDBJ databases">
        <authorList>
            <consortium name="US DOE Joint Genome Institute (JGI-PGF)"/>
            <person name="Lucas S."/>
            <person name="Copeland A."/>
            <person name="Lapidus A."/>
            <person name="Glavina del Rio T."/>
            <person name="Tice H."/>
            <person name="Bruce D."/>
            <person name="Goodwin L."/>
            <person name="Pitluck S."/>
            <person name="Larimer F."/>
            <person name="Land M.L."/>
            <person name="Mouttaki H."/>
            <person name="He Z."/>
            <person name="Zhou J."/>
            <person name="Hemme C.L."/>
        </authorList>
    </citation>
    <scope>NUCLEOTIDE SEQUENCE [LARGE SCALE GENOMIC DNA]</scope>
    <source>
        <strain evidence="1">DSM 2782</strain>
    </source>
</reference>
<gene>
    <name evidence="1" type="ORF">Cpap_3204</name>
</gene>
<accession>F1TA38</accession>
<dbReference type="InterPro" id="IPR025619">
    <property type="entry name" value="YlzJ"/>
</dbReference>
<dbReference type="OrthoDB" id="1683573at2"/>
<organism evidence="1 2">
    <name type="scientific">Ruminiclostridium papyrosolvens DSM 2782</name>
    <dbReference type="NCBI Taxonomy" id="588581"/>
    <lineage>
        <taxon>Bacteria</taxon>
        <taxon>Bacillati</taxon>
        <taxon>Bacillota</taxon>
        <taxon>Clostridia</taxon>
        <taxon>Eubacteriales</taxon>
        <taxon>Oscillospiraceae</taxon>
        <taxon>Ruminiclostridium</taxon>
    </lineage>
</organism>
<sequence>MILYTIYDHNVVMGNGQTDNLENSLDYSEMKIDGVQVQVSRFGNSDYQVQRILSTNPYDYLNPRIQPGTIIQK</sequence>
<protein>
    <recommendedName>
        <fullName evidence="3">YlzJ-like protein</fullName>
    </recommendedName>
</protein>
<comment type="caution">
    <text evidence="1">The sequence shown here is derived from an EMBL/GenBank/DDBJ whole genome shotgun (WGS) entry which is preliminary data.</text>
</comment>
<dbReference type="Proteomes" id="UP000003860">
    <property type="component" value="Unassembled WGS sequence"/>
</dbReference>
<dbReference type="STRING" id="588581.Cpap_3204"/>
<evidence type="ECO:0000313" key="1">
    <source>
        <dbReference type="EMBL" id="EGD48780.1"/>
    </source>
</evidence>
<keyword evidence="2" id="KW-1185">Reference proteome</keyword>
<proteinExistence type="predicted"/>
<dbReference type="EMBL" id="ACXX02000003">
    <property type="protein sequence ID" value="EGD48780.1"/>
    <property type="molecule type" value="Genomic_DNA"/>
</dbReference>
<reference evidence="1" key="2">
    <citation type="submission" date="2011-01" db="EMBL/GenBank/DDBJ databases">
        <title>The Non-contiguous Finished genome of Clostridium papyrosolvens.</title>
        <authorList>
            <person name="Lucas S."/>
            <person name="Copeland A."/>
            <person name="Lapidus A."/>
            <person name="Cheng J.-F."/>
            <person name="Goodwin L."/>
            <person name="Pitluck S."/>
            <person name="Misra M."/>
            <person name="Chertkov O."/>
            <person name="Detter J.C."/>
            <person name="Han C."/>
            <person name="Tapia R."/>
            <person name="Land M."/>
            <person name="Hauser L."/>
            <person name="Kyrpides N."/>
            <person name="Ivanova N."/>
            <person name="Pagani I."/>
            <person name="Mouttaki H."/>
            <person name="He Z."/>
            <person name="Zhou J."/>
            <person name="Hemme C.L."/>
            <person name="Woyke T."/>
        </authorList>
    </citation>
    <scope>NUCLEOTIDE SEQUENCE [LARGE SCALE GENOMIC DNA]</scope>
    <source>
        <strain evidence="1">DSM 2782</strain>
    </source>
</reference>
<dbReference type="AlphaFoldDB" id="F1TA38"/>
<name>F1TA38_9FIRM</name>